<dbReference type="AlphaFoldDB" id="A0A8S3W321"/>
<protein>
    <submittedName>
        <fullName evidence="1">(apollo) hypothetical protein</fullName>
    </submittedName>
</protein>
<name>A0A8S3W321_PARAO</name>
<evidence type="ECO:0000313" key="2">
    <source>
        <dbReference type="Proteomes" id="UP000691718"/>
    </source>
</evidence>
<comment type="caution">
    <text evidence="1">The sequence shown here is derived from an EMBL/GenBank/DDBJ whole genome shotgun (WGS) entry which is preliminary data.</text>
</comment>
<sequence length="231" mass="26594">MAVEGGLNDEEIRLIVNQESSDEEDLVFRGSVTEDSDDELDGILEDFRHMNVIGQTNNEEDAFSGDDDMNLQELSQDLRRQGKLKVLNVPRVLYGKGKNNRHKWSGEKPVRRRTQQRNIIMHLSGNIGEAKSITMPIEGWALFLNDEILNKIAYHTNKEIEKQRKKYKGFQEEEDGQTPSPQNMSVPEYYVMELSKPWYGSRRNITMDNWFTSIPLAKNLIGKELTMVGTT</sequence>
<keyword evidence="2" id="KW-1185">Reference proteome</keyword>
<dbReference type="OrthoDB" id="7405408at2759"/>
<organism evidence="1 2">
    <name type="scientific">Parnassius apollo</name>
    <name type="common">Apollo butterfly</name>
    <name type="synonym">Papilio apollo</name>
    <dbReference type="NCBI Taxonomy" id="110799"/>
    <lineage>
        <taxon>Eukaryota</taxon>
        <taxon>Metazoa</taxon>
        <taxon>Ecdysozoa</taxon>
        <taxon>Arthropoda</taxon>
        <taxon>Hexapoda</taxon>
        <taxon>Insecta</taxon>
        <taxon>Pterygota</taxon>
        <taxon>Neoptera</taxon>
        <taxon>Endopterygota</taxon>
        <taxon>Lepidoptera</taxon>
        <taxon>Glossata</taxon>
        <taxon>Ditrysia</taxon>
        <taxon>Papilionoidea</taxon>
        <taxon>Papilionidae</taxon>
        <taxon>Parnassiinae</taxon>
        <taxon>Parnassini</taxon>
        <taxon>Parnassius</taxon>
        <taxon>Parnassius</taxon>
    </lineage>
</organism>
<reference evidence="1" key="1">
    <citation type="submission" date="2021-04" db="EMBL/GenBank/DDBJ databases">
        <authorList>
            <person name="Tunstrom K."/>
        </authorList>
    </citation>
    <scope>NUCLEOTIDE SEQUENCE</scope>
</reference>
<accession>A0A8S3W321</accession>
<evidence type="ECO:0000313" key="1">
    <source>
        <dbReference type="EMBL" id="CAG4937503.1"/>
    </source>
</evidence>
<proteinExistence type="predicted"/>
<gene>
    <name evidence="1" type="ORF">PAPOLLO_LOCUS1446</name>
</gene>
<dbReference type="Proteomes" id="UP000691718">
    <property type="component" value="Unassembled WGS sequence"/>
</dbReference>
<dbReference type="EMBL" id="CAJQZP010000081">
    <property type="protein sequence ID" value="CAG4937503.1"/>
    <property type="molecule type" value="Genomic_DNA"/>
</dbReference>